<sequence length="553" mass="63377">MNLIFTLILVWEILIIAQVVECRNLERNQDSEAHSASVEVLGDLILHDNLRLLVGTLIQKHDIPLSRVEDEVMHDDVQGFIVTGNADGKTEIHVENLPEHVLKYNKQFFHNLDTGTIVSIIHGPDGDIHVEGFLGHGLIIAPPGSQERHRRDLHSTHHTVWLEEDGDKFTDYLEVPEEFQNEHTFKKSHARRHHNVLKRSTSVKDSEFTDYLEVPEYFHNQHRFQVLEHPHRKKRQTKSVAPFIIEVFLLVDFKVFEWFNQDISKIGTYLLHFWQAVNYKFRTMKNPNVAVKVKQYGAVRSAQFQSFIEENRIPTDTTLISLKAVLDGFRKWMMKFESNVHFSTHDVAILMTGEDLCRMNGTDECFRLTAGIGYVKGACISSREYLSSTYDVAVSEMGKSFRGVIVGAHELGHLIGAYHDGEGDALDCPKDSGYIMSYTRKNATMFTRFSECSKKSINDFVTNTWYSRCLQDTTNSGYNYPDILPGQYMNLYAQCFHYTIGGSPCKGLEDQCERLCCENEFYRFRRREPAVDGTSCGTDKVCMNGQCVVMVTG</sequence>
<dbReference type="EMBL" id="JAZGQO010000003">
    <property type="protein sequence ID" value="KAK6188828.1"/>
    <property type="molecule type" value="Genomic_DNA"/>
</dbReference>
<feature type="binding site" evidence="8">
    <location>
        <position position="419"/>
    </location>
    <ligand>
        <name>Zn(2+)</name>
        <dbReference type="ChEBI" id="CHEBI:29105"/>
        <note>catalytic</note>
    </ligand>
</feature>
<accession>A0AAN8Q657</accession>
<dbReference type="Pfam" id="PF13574">
    <property type="entry name" value="Reprolysin_2"/>
    <property type="match status" value="1"/>
</dbReference>
<proteinExistence type="predicted"/>
<dbReference type="PANTHER" id="PTHR11905">
    <property type="entry name" value="ADAM A DISINTEGRIN AND METALLOPROTEASE DOMAIN"/>
    <property type="match status" value="1"/>
</dbReference>
<keyword evidence="12" id="KW-1185">Reference proteome</keyword>
<evidence type="ECO:0000259" key="10">
    <source>
        <dbReference type="PROSITE" id="PS50215"/>
    </source>
</evidence>
<feature type="signal peptide" evidence="9">
    <location>
        <begin position="1"/>
        <end position="22"/>
    </location>
</feature>
<evidence type="ECO:0000256" key="4">
    <source>
        <dbReference type="ARBA" id="ARBA00022833"/>
    </source>
</evidence>
<dbReference type="AlphaFoldDB" id="A0AAN8Q657"/>
<reference evidence="11 12" key="1">
    <citation type="submission" date="2024-01" db="EMBL/GenBank/DDBJ databases">
        <title>The genome of the rayed Mediterranean limpet Patella caerulea (Linnaeus, 1758).</title>
        <authorList>
            <person name="Anh-Thu Weber A."/>
            <person name="Halstead-Nussloch G."/>
        </authorList>
    </citation>
    <scope>NUCLEOTIDE SEQUENCE [LARGE SCALE GENOMIC DNA]</scope>
    <source>
        <strain evidence="11">AATW-2023a</strain>
        <tissue evidence="11">Whole specimen</tissue>
    </source>
</reference>
<evidence type="ECO:0000256" key="8">
    <source>
        <dbReference type="PROSITE-ProRule" id="PRU00276"/>
    </source>
</evidence>
<keyword evidence="4 8" id="KW-0862">Zinc</keyword>
<keyword evidence="7" id="KW-0325">Glycoprotein</keyword>
<evidence type="ECO:0000313" key="12">
    <source>
        <dbReference type="Proteomes" id="UP001347796"/>
    </source>
</evidence>
<gene>
    <name evidence="11" type="ORF">SNE40_004926</name>
</gene>
<dbReference type="GO" id="GO:0006509">
    <property type="term" value="P:membrane protein ectodomain proteolysis"/>
    <property type="evidence" value="ECO:0007669"/>
    <property type="project" value="TreeGrafter"/>
</dbReference>
<evidence type="ECO:0000256" key="7">
    <source>
        <dbReference type="ARBA" id="ARBA00023180"/>
    </source>
</evidence>
<evidence type="ECO:0000256" key="2">
    <source>
        <dbReference type="ARBA" id="ARBA00022723"/>
    </source>
</evidence>
<keyword evidence="5" id="KW-0482">Metalloprotease</keyword>
<feature type="chain" id="PRO_5042847580" description="Peptidase M12B domain-containing protein" evidence="9">
    <location>
        <begin position="23"/>
        <end position="553"/>
    </location>
</feature>
<feature type="domain" description="Peptidase M12B" evidence="10">
    <location>
        <begin position="243"/>
        <end position="463"/>
    </location>
</feature>
<evidence type="ECO:0000256" key="1">
    <source>
        <dbReference type="ARBA" id="ARBA00022670"/>
    </source>
</evidence>
<comment type="caution">
    <text evidence="8">Lacks conserved residue(s) required for the propagation of feature annotation.</text>
</comment>
<protein>
    <recommendedName>
        <fullName evidence="10">Peptidase M12B domain-containing protein</fullName>
    </recommendedName>
</protein>
<keyword evidence="2 8" id="KW-0479">Metal-binding</keyword>
<comment type="caution">
    <text evidence="11">The sequence shown here is derived from an EMBL/GenBank/DDBJ whole genome shotgun (WGS) entry which is preliminary data.</text>
</comment>
<evidence type="ECO:0000313" key="11">
    <source>
        <dbReference type="EMBL" id="KAK6188828.1"/>
    </source>
</evidence>
<feature type="active site" evidence="8">
    <location>
        <position position="410"/>
    </location>
</feature>
<feature type="binding site" evidence="8">
    <location>
        <position position="413"/>
    </location>
    <ligand>
        <name>Zn(2+)</name>
        <dbReference type="ChEBI" id="CHEBI:29105"/>
        <note>catalytic</note>
    </ligand>
</feature>
<dbReference type="Pfam" id="PF17771">
    <property type="entry name" value="ADAMTS_CR_2"/>
    <property type="match status" value="1"/>
</dbReference>
<dbReference type="Gene3D" id="3.40.390.10">
    <property type="entry name" value="Collagenase (Catalytic Domain)"/>
    <property type="match status" value="1"/>
</dbReference>
<dbReference type="SUPFAM" id="SSF55486">
    <property type="entry name" value="Metalloproteases ('zincins'), catalytic domain"/>
    <property type="match status" value="1"/>
</dbReference>
<dbReference type="PANTHER" id="PTHR11905:SF159">
    <property type="entry name" value="ADAM METALLOPROTEASE"/>
    <property type="match status" value="1"/>
</dbReference>
<feature type="binding site" evidence="8">
    <location>
        <position position="409"/>
    </location>
    <ligand>
        <name>Zn(2+)</name>
        <dbReference type="ChEBI" id="CHEBI:29105"/>
        <note>catalytic</note>
    </ligand>
</feature>
<dbReference type="PROSITE" id="PS50215">
    <property type="entry name" value="ADAM_MEPRO"/>
    <property type="match status" value="1"/>
</dbReference>
<dbReference type="Proteomes" id="UP001347796">
    <property type="component" value="Unassembled WGS sequence"/>
</dbReference>
<evidence type="ECO:0000256" key="3">
    <source>
        <dbReference type="ARBA" id="ARBA00022801"/>
    </source>
</evidence>
<dbReference type="GO" id="GO:0046872">
    <property type="term" value="F:metal ion binding"/>
    <property type="evidence" value="ECO:0007669"/>
    <property type="project" value="UniProtKB-KW"/>
</dbReference>
<evidence type="ECO:0000256" key="5">
    <source>
        <dbReference type="ARBA" id="ARBA00023049"/>
    </source>
</evidence>
<evidence type="ECO:0000256" key="6">
    <source>
        <dbReference type="ARBA" id="ARBA00023157"/>
    </source>
</evidence>
<dbReference type="InterPro" id="IPR001590">
    <property type="entry name" value="Peptidase_M12B"/>
</dbReference>
<keyword evidence="3" id="KW-0378">Hydrolase</keyword>
<keyword evidence="9" id="KW-0732">Signal</keyword>
<evidence type="ECO:0000256" key="9">
    <source>
        <dbReference type="SAM" id="SignalP"/>
    </source>
</evidence>
<name>A0AAN8Q657_PATCE</name>
<dbReference type="InterPro" id="IPR024079">
    <property type="entry name" value="MetalloPept_cat_dom_sf"/>
</dbReference>
<dbReference type="InterPro" id="IPR041645">
    <property type="entry name" value="ADAMTS_CR_2"/>
</dbReference>
<keyword evidence="1" id="KW-0645">Protease</keyword>
<dbReference type="GO" id="GO:0004222">
    <property type="term" value="F:metalloendopeptidase activity"/>
    <property type="evidence" value="ECO:0007669"/>
    <property type="project" value="InterPro"/>
</dbReference>
<organism evidence="11 12">
    <name type="scientific">Patella caerulea</name>
    <name type="common">Rayed Mediterranean limpet</name>
    <dbReference type="NCBI Taxonomy" id="87958"/>
    <lineage>
        <taxon>Eukaryota</taxon>
        <taxon>Metazoa</taxon>
        <taxon>Spiralia</taxon>
        <taxon>Lophotrochozoa</taxon>
        <taxon>Mollusca</taxon>
        <taxon>Gastropoda</taxon>
        <taxon>Patellogastropoda</taxon>
        <taxon>Patelloidea</taxon>
        <taxon>Patellidae</taxon>
        <taxon>Patella</taxon>
    </lineage>
</organism>
<dbReference type="Gene3D" id="3.40.1620.60">
    <property type="match status" value="1"/>
</dbReference>
<keyword evidence="6" id="KW-1015">Disulfide bond</keyword>